<keyword evidence="2" id="KW-0378">Hydrolase</keyword>
<dbReference type="AlphaFoldDB" id="A0A917UEP2"/>
<dbReference type="Pfam" id="PF00561">
    <property type="entry name" value="Abhydrolase_1"/>
    <property type="match status" value="1"/>
</dbReference>
<gene>
    <name evidence="2" type="ORF">GCM10007977_092880</name>
</gene>
<proteinExistence type="predicted"/>
<evidence type="ECO:0000259" key="1">
    <source>
        <dbReference type="Pfam" id="PF00561"/>
    </source>
</evidence>
<dbReference type="Proteomes" id="UP000642070">
    <property type="component" value="Unassembled WGS sequence"/>
</dbReference>
<dbReference type="PANTHER" id="PTHR43798:SF5">
    <property type="entry name" value="MONOACYLGLYCEROL LIPASE ABHD6"/>
    <property type="match status" value="1"/>
</dbReference>
<name>A0A917UEP2_9ACTN</name>
<dbReference type="GO" id="GO:0046464">
    <property type="term" value="P:acylglycerol catabolic process"/>
    <property type="evidence" value="ECO:0007669"/>
    <property type="project" value="TreeGrafter"/>
</dbReference>
<evidence type="ECO:0000313" key="3">
    <source>
        <dbReference type="Proteomes" id="UP000642070"/>
    </source>
</evidence>
<dbReference type="PANTHER" id="PTHR43798">
    <property type="entry name" value="MONOACYLGLYCEROL LIPASE"/>
    <property type="match status" value="1"/>
</dbReference>
<dbReference type="GO" id="GO:0047372">
    <property type="term" value="F:monoacylglycerol lipase activity"/>
    <property type="evidence" value="ECO:0007669"/>
    <property type="project" value="TreeGrafter"/>
</dbReference>
<evidence type="ECO:0000313" key="2">
    <source>
        <dbReference type="EMBL" id="GGM76823.1"/>
    </source>
</evidence>
<comment type="caution">
    <text evidence="2">The sequence shown here is derived from an EMBL/GenBank/DDBJ whole genome shotgun (WGS) entry which is preliminary data.</text>
</comment>
<feature type="domain" description="AB hydrolase-1" evidence="1">
    <location>
        <begin position="24"/>
        <end position="127"/>
    </location>
</feature>
<dbReference type="InterPro" id="IPR050266">
    <property type="entry name" value="AB_hydrolase_sf"/>
</dbReference>
<dbReference type="PRINTS" id="PR00111">
    <property type="entry name" value="ABHYDROLASE"/>
</dbReference>
<organism evidence="2 3">
    <name type="scientific">Dactylosporangium sucinum</name>
    <dbReference type="NCBI Taxonomy" id="1424081"/>
    <lineage>
        <taxon>Bacteria</taxon>
        <taxon>Bacillati</taxon>
        <taxon>Actinomycetota</taxon>
        <taxon>Actinomycetes</taxon>
        <taxon>Micromonosporales</taxon>
        <taxon>Micromonosporaceae</taxon>
        <taxon>Dactylosporangium</taxon>
    </lineage>
</organism>
<sequence length="255" mass="26018">MERFSSFDGVLIAYQVWGPPGDLPPIVLHHGFIVDATANFVAPGVVDALVTAGRRVIAPDARGHGASGKPHDPAAYGEATMARDLAALLDHLGVERADLVGYSMGAVVSAIFAVSSTRVRRLVLSGVGAAVAELGGLDTRAMPPPEVTAVLLTESPSAVEASPAKAFRQLADAVGADRVALAAQVGAAHESPIGLDKITAPTLVLVGSDDALAARPEVLAAAIPGARWRAVAGDHLTALRSPAYIPALLEFLGAP</sequence>
<protein>
    <submittedName>
        <fullName evidence="2">Alpha/beta hydrolase</fullName>
    </submittedName>
</protein>
<dbReference type="EMBL" id="BMPI01000074">
    <property type="protein sequence ID" value="GGM76823.1"/>
    <property type="molecule type" value="Genomic_DNA"/>
</dbReference>
<dbReference type="InterPro" id="IPR000073">
    <property type="entry name" value="AB_hydrolase_1"/>
</dbReference>
<dbReference type="SUPFAM" id="SSF53474">
    <property type="entry name" value="alpha/beta-Hydrolases"/>
    <property type="match status" value="1"/>
</dbReference>
<dbReference type="RefSeq" id="WP_190256505.1">
    <property type="nucleotide sequence ID" value="NZ_BMPI01000074.1"/>
</dbReference>
<dbReference type="GO" id="GO:0016020">
    <property type="term" value="C:membrane"/>
    <property type="evidence" value="ECO:0007669"/>
    <property type="project" value="TreeGrafter"/>
</dbReference>
<reference evidence="2" key="2">
    <citation type="submission" date="2020-09" db="EMBL/GenBank/DDBJ databases">
        <authorList>
            <person name="Sun Q."/>
            <person name="Ohkuma M."/>
        </authorList>
    </citation>
    <scope>NUCLEOTIDE SEQUENCE</scope>
    <source>
        <strain evidence="2">JCM 19831</strain>
    </source>
</reference>
<dbReference type="Gene3D" id="3.40.50.1820">
    <property type="entry name" value="alpha/beta hydrolase"/>
    <property type="match status" value="1"/>
</dbReference>
<dbReference type="InterPro" id="IPR029058">
    <property type="entry name" value="AB_hydrolase_fold"/>
</dbReference>
<accession>A0A917UEP2</accession>
<keyword evidence="3" id="KW-1185">Reference proteome</keyword>
<reference evidence="2" key="1">
    <citation type="journal article" date="2014" name="Int. J. Syst. Evol. Microbiol.">
        <title>Complete genome sequence of Corynebacterium casei LMG S-19264T (=DSM 44701T), isolated from a smear-ripened cheese.</title>
        <authorList>
            <consortium name="US DOE Joint Genome Institute (JGI-PGF)"/>
            <person name="Walter F."/>
            <person name="Albersmeier A."/>
            <person name="Kalinowski J."/>
            <person name="Ruckert C."/>
        </authorList>
    </citation>
    <scope>NUCLEOTIDE SEQUENCE</scope>
    <source>
        <strain evidence="2">JCM 19831</strain>
    </source>
</reference>